<reference evidence="3" key="1">
    <citation type="journal article" date="2014" name="Proc. Natl. Acad. Sci. U.S.A.">
        <title>Extensive sampling of basidiomycete genomes demonstrates inadequacy of the white-rot/brown-rot paradigm for wood decay fungi.</title>
        <authorList>
            <person name="Riley R."/>
            <person name="Salamov A.A."/>
            <person name="Brown D.W."/>
            <person name="Nagy L.G."/>
            <person name="Floudas D."/>
            <person name="Held B.W."/>
            <person name="Levasseur A."/>
            <person name="Lombard V."/>
            <person name="Morin E."/>
            <person name="Otillar R."/>
            <person name="Lindquist E.A."/>
            <person name="Sun H."/>
            <person name="LaButti K.M."/>
            <person name="Schmutz J."/>
            <person name="Jabbour D."/>
            <person name="Luo H."/>
            <person name="Baker S.E."/>
            <person name="Pisabarro A.G."/>
            <person name="Walton J.D."/>
            <person name="Blanchette R.A."/>
            <person name="Henrissat B."/>
            <person name="Martin F."/>
            <person name="Cullen D."/>
            <person name="Hibbett D.S."/>
            <person name="Grigoriev I.V."/>
        </authorList>
    </citation>
    <scope>NUCLEOTIDE SEQUENCE [LARGE SCALE GENOMIC DNA]</scope>
    <source>
        <strain evidence="3">CBS 339.88</strain>
    </source>
</reference>
<dbReference type="Proteomes" id="UP000027222">
    <property type="component" value="Unassembled WGS sequence"/>
</dbReference>
<feature type="compositionally biased region" description="Polar residues" evidence="1">
    <location>
        <begin position="45"/>
        <end position="69"/>
    </location>
</feature>
<proteinExistence type="predicted"/>
<dbReference type="AlphaFoldDB" id="A0A067TXC5"/>
<evidence type="ECO:0000313" key="2">
    <source>
        <dbReference type="EMBL" id="KDR83683.1"/>
    </source>
</evidence>
<gene>
    <name evidence="2" type="ORF">GALMADRAFT_662906</name>
</gene>
<organism evidence="2 3">
    <name type="scientific">Galerina marginata (strain CBS 339.88)</name>
    <dbReference type="NCBI Taxonomy" id="685588"/>
    <lineage>
        <taxon>Eukaryota</taxon>
        <taxon>Fungi</taxon>
        <taxon>Dikarya</taxon>
        <taxon>Basidiomycota</taxon>
        <taxon>Agaricomycotina</taxon>
        <taxon>Agaricomycetes</taxon>
        <taxon>Agaricomycetidae</taxon>
        <taxon>Agaricales</taxon>
        <taxon>Agaricineae</taxon>
        <taxon>Strophariaceae</taxon>
        <taxon>Galerina</taxon>
    </lineage>
</organism>
<evidence type="ECO:0000256" key="1">
    <source>
        <dbReference type="SAM" id="MobiDB-lite"/>
    </source>
</evidence>
<evidence type="ECO:0000313" key="3">
    <source>
        <dbReference type="Proteomes" id="UP000027222"/>
    </source>
</evidence>
<sequence length="108" mass="11580">MSASPPRLSSPFATSGTPRNSGTPVTPNSISLGRIPLLSRMGEGLSNSPTNTFSESSSGNSLRLDTSTSGIRILDTPRRRVLLRSDPSISTCFDPADKELYDLWAPKQ</sequence>
<accession>A0A067TXC5</accession>
<name>A0A067TXC5_GALM3</name>
<feature type="region of interest" description="Disordered" evidence="1">
    <location>
        <begin position="1"/>
        <end position="69"/>
    </location>
</feature>
<dbReference type="OrthoDB" id="2669285at2759"/>
<feature type="compositionally biased region" description="Polar residues" evidence="1">
    <location>
        <begin position="11"/>
        <end position="31"/>
    </location>
</feature>
<dbReference type="HOGENOM" id="CLU_2197173_0_0_1"/>
<protein>
    <submittedName>
        <fullName evidence="2">Uncharacterized protein</fullName>
    </submittedName>
</protein>
<keyword evidence="3" id="KW-1185">Reference proteome</keyword>
<dbReference type="EMBL" id="KL142368">
    <property type="protein sequence ID" value="KDR83683.1"/>
    <property type="molecule type" value="Genomic_DNA"/>
</dbReference>